<reference evidence="3 4" key="1">
    <citation type="journal article" date="2016" name="Appl. Environ. Microbiol.">
        <title>Function and Phylogeny of Bacterial Butyryl Coenzyme A:Acetate Transferases and Their Diversity in the Proximal Colon of Swine.</title>
        <authorList>
            <person name="Trachsel J."/>
            <person name="Bayles D.O."/>
            <person name="Looft T."/>
            <person name="Levine U.Y."/>
            <person name="Allen H.K."/>
        </authorList>
    </citation>
    <scope>NUCLEOTIDE SEQUENCE [LARGE SCALE GENOMIC DNA]</scope>
    <source>
        <strain evidence="3 4">68-3-10</strain>
    </source>
</reference>
<dbReference type="PANTHER" id="PTHR45947:SF3">
    <property type="entry name" value="SULFOQUINOVOSYL TRANSFERASE SQD2"/>
    <property type="match status" value="1"/>
</dbReference>
<evidence type="ECO:0000259" key="1">
    <source>
        <dbReference type="Pfam" id="PF00534"/>
    </source>
</evidence>
<gene>
    <name evidence="3" type="ORF">BHK98_00920</name>
</gene>
<dbReference type="PANTHER" id="PTHR45947">
    <property type="entry name" value="SULFOQUINOVOSYL TRANSFERASE SQD2"/>
    <property type="match status" value="1"/>
</dbReference>
<dbReference type="Gene3D" id="3.40.50.2000">
    <property type="entry name" value="Glycogen Phosphorylase B"/>
    <property type="match status" value="2"/>
</dbReference>
<dbReference type="AlphaFoldDB" id="A0A1Q9JL33"/>
<dbReference type="Proteomes" id="UP000187404">
    <property type="component" value="Unassembled WGS sequence"/>
</dbReference>
<evidence type="ECO:0000313" key="3">
    <source>
        <dbReference type="EMBL" id="OLR56886.1"/>
    </source>
</evidence>
<accession>A0A1Q9JL33</accession>
<dbReference type="SUPFAM" id="SSF53756">
    <property type="entry name" value="UDP-Glycosyltransferase/glycogen phosphorylase"/>
    <property type="match status" value="1"/>
</dbReference>
<dbReference type="STRING" id="1261640.BHK98_00920"/>
<dbReference type="Pfam" id="PF00534">
    <property type="entry name" value="Glycos_transf_1"/>
    <property type="match status" value="1"/>
</dbReference>
<organism evidence="3 4">
    <name type="scientific">Hornefia porci</name>
    <dbReference type="NCBI Taxonomy" id="2652292"/>
    <lineage>
        <taxon>Bacteria</taxon>
        <taxon>Bacillati</taxon>
        <taxon>Bacillota</taxon>
        <taxon>Clostridia</taxon>
        <taxon>Peptostreptococcales</taxon>
        <taxon>Anaerovoracaceae</taxon>
        <taxon>Hornefia</taxon>
    </lineage>
</organism>
<feature type="domain" description="Glycosyltransferase subfamily 4-like N-terminal" evidence="2">
    <location>
        <begin position="35"/>
        <end position="218"/>
    </location>
</feature>
<evidence type="ECO:0000259" key="2">
    <source>
        <dbReference type="Pfam" id="PF13439"/>
    </source>
</evidence>
<comment type="caution">
    <text evidence="3">The sequence shown here is derived from an EMBL/GenBank/DDBJ whole genome shotgun (WGS) entry which is preliminary data.</text>
</comment>
<protein>
    <recommendedName>
        <fullName evidence="5">Glycosyltransferase</fullName>
    </recommendedName>
</protein>
<evidence type="ECO:0000313" key="4">
    <source>
        <dbReference type="Proteomes" id="UP000187404"/>
    </source>
</evidence>
<dbReference type="GO" id="GO:0016758">
    <property type="term" value="F:hexosyltransferase activity"/>
    <property type="evidence" value="ECO:0007669"/>
    <property type="project" value="TreeGrafter"/>
</dbReference>
<dbReference type="OrthoDB" id="9811902at2"/>
<dbReference type="InterPro" id="IPR001296">
    <property type="entry name" value="Glyco_trans_1"/>
</dbReference>
<dbReference type="RefSeq" id="WP_075714874.1">
    <property type="nucleotide sequence ID" value="NZ_MJIE01000001.1"/>
</dbReference>
<evidence type="ECO:0008006" key="5">
    <source>
        <dbReference type="Google" id="ProtNLM"/>
    </source>
</evidence>
<dbReference type="InterPro" id="IPR028098">
    <property type="entry name" value="Glyco_trans_4-like_N"/>
</dbReference>
<name>A0A1Q9JL33_9FIRM</name>
<dbReference type="EMBL" id="MJIE01000001">
    <property type="protein sequence ID" value="OLR56886.1"/>
    <property type="molecule type" value="Genomic_DNA"/>
</dbReference>
<keyword evidence="4" id="KW-1185">Reference proteome</keyword>
<sequence>MKNKKNESNETKPVIWIISHYAGGPSYCPRIPDYLLAKYLQEHGYRAFVIASSYVHNTELNFAEGRETAVERTVDGVPFIFIRTRNYSHTFDRMINMLEFYFNLKKCYRKFPVPDLVMAAMPTPTNCLAGEQIAGKYKVPYITSIVDLWPLSIVEYADFSNRNPIIQALYIFEKWIYRKSDALVFSWEGAYDYIRDKGWDKAVPHSKFHYINIGVDLETFAGNLEKYRVEDKDLEDDVFKVMYCGSVRTANDIDTVVSCAKKLNEEGYADKIRFIIYGDGPDREILADLCRREHIDNVIFKGYIDKKYIPYVLSRSNLNILNLKSAATQKYGNSSNKLFEYFAAGNPVVANIDEGKYPIISRYHCGKIVKATSIEQYANAIRDFYEMDPEEYAKYRRNALKTAELFDTKRLNAEWEKIIRNLLIEKRGD</sequence>
<dbReference type="Pfam" id="PF13439">
    <property type="entry name" value="Glyco_transf_4"/>
    <property type="match status" value="1"/>
</dbReference>
<proteinExistence type="predicted"/>
<dbReference type="CDD" id="cd03794">
    <property type="entry name" value="GT4_WbuB-like"/>
    <property type="match status" value="1"/>
</dbReference>
<feature type="domain" description="Glycosyl transferase family 1" evidence="1">
    <location>
        <begin position="234"/>
        <end position="401"/>
    </location>
</feature>
<dbReference type="InterPro" id="IPR050194">
    <property type="entry name" value="Glycosyltransferase_grp1"/>
</dbReference>